<reference evidence="2" key="1">
    <citation type="submission" date="2023-04" db="EMBL/GenBank/DDBJ databases">
        <title>The human skin virome in hidradenitis suppurativa patients.</title>
        <authorList>
            <person name="Jansen D."/>
        </authorList>
    </citation>
    <scope>NUCLEOTIDE SEQUENCE</scope>
    <source>
        <strain evidence="2">VC3_JansenPhageG</strain>
    </source>
</reference>
<evidence type="ECO:0000313" key="2">
    <source>
        <dbReference type="EMBL" id="WLJ25842.1"/>
    </source>
</evidence>
<proteinExistence type="predicted"/>
<accession>A0AA49X2K9</accession>
<protein>
    <submittedName>
        <fullName evidence="2">Uncharacterized protein</fullName>
    </submittedName>
</protein>
<dbReference type="EMBL" id="OQ890317">
    <property type="protein sequence ID" value="WLJ25842.1"/>
    <property type="molecule type" value="Genomic_DNA"/>
</dbReference>
<keyword evidence="1" id="KW-0175">Coiled coil</keyword>
<feature type="coiled-coil region" evidence="1">
    <location>
        <begin position="81"/>
        <end position="111"/>
    </location>
</feature>
<sequence>MRKGMYNASIHYKDSKGVDPYIALAVSIGLTWVKDYRMAFRRYLKIPCIENADKLRIEEECLRSKRFSIFSGDANVDRIIAEIKREEIEKAKKDKGKKEEREKELQELKKHIKTWG</sequence>
<evidence type="ECO:0000256" key="1">
    <source>
        <dbReference type="SAM" id="Coils"/>
    </source>
</evidence>
<organism evidence="2">
    <name type="scientific">Firmicutes phage HS10</name>
    <dbReference type="NCBI Taxonomy" id="3056392"/>
    <lineage>
        <taxon>Viruses</taxon>
    </lineage>
</organism>
<name>A0AA49X2K9_9VIRU</name>